<dbReference type="Pfam" id="PF00078">
    <property type="entry name" value="RVT_1"/>
    <property type="match status" value="1"/>
</dbReference>
<dbReference type="PANTHER" id="PTHR24559">
    <property type="entry name" value="TRANSPOSON TY3-I GAG-POL POLYPROTEIN"/>
    <property type="match status" value="1"/>
</dbReference>
<dbReference type="SUPFAM" id="SSF56672">
    <property type="entry name" value="DNA/RNA polymerases"/>
    <property type="match status" value="1"/>
</dbReference>
<protein>
    <recommendedName>
        <fullName evidence="1">Reverse transcriptase domain-containing protein</fullName>
    </recommendedName>
</protein>
<gene>
    <name evidence="2" type="ORF">BASA50_005470</name>
</gene>
<accession>A0ABQ8FD69</accession>
<sequence>MIDDVTEDHHLASHHELTKAIQRNQAIPSNSFCNVPVAVVELETGDHPPVYRRQYPIPFNIHDQVKEQIEEWVQTGKVTDAPIGCQYNNPLLVVPKKDLEGKLSKVRVCIDPRQLNKQLQADRFPLPLIKDIFSFFANSNIFSTIDLEQAYLQLPILPQHQPKTAFTRGNRHLMFVGTPFGICITASVLQRTMSFLFRGSECTYPSKMTFQSVLNYLNNI</sequence>
<dbReference type="InterPro" id="IPR053134">
    <property type="entry name" value="RNA-dir_DNA_polymerase"/>
</dbReference>
<dbReference type="InterPro" id="IPR000477">
    <property type="entry name" value="RT_dom"/>
</dbReference>
<evidence type="ECO:0000313" key="2">
    <source>
        <dbReference type="EMBL" id="KAH6595997.1"/>
    </source>
</evidence>
<keyword evidence="3" id="KW-1185">Reference proteome</keyword>
<dbReference type="Gene3D" id="3.10.10.10">
    <property type="entry name" value="HIV Type 1 Reverse Transcriptase, subunit A, domain 1"/>
    <property type="match status" value="1"/>
</dbReference>
<reference evidence="2 3" key="1">
    <citation type="submission" date="2021-02" db="EMBL/GenBank/DDBJ databases">
        <title>Variation within the Batrachochytrium salamandrivorans European outbreak.</title>
        <authorList>
            <person name="Kelly M."/>
            <person name="Pasmans F."/>
            <person name="Shea T.P."/>
            <person name="Munoz J.F."/>
            <person name="Carranza S."/>
            <person name="Cuomo C.A."/>
            <person name="Martel A."/>
        </authorList>
    </citation>
    <scope>NUCLEOTIDE SEQUENCE [LARGE SCALE GENOMIC DNA]</scope>
    <source>
        <strain evidence="2 3">AMFP18/2</strain>
    </source>
</reference>
<name>A0ABQ8FD69_9FUNG</name>
<evidence type="ECO:0000313" key="3">
    <source>
        <dbReference type="Proteomes" id="UP001648503"/>
    </source>
</evidence>
<dbReference type="PANTHER" id="PTHR24559:SF444">
    <property type="entry name" value="REVERSE TRANSCRIPTASE DOMAIN-CONTAINING PROTEIN"/>
    <property type="match status" value="1"/>
</dbReference>
<dbReference type="EMBL" id="JAFCIX010000260">
    <property type="protein sequence ID" value="KAH6595997.1"/>
    <property type="molecule type" value="Genomic_DNA"/>
</dbReference>
<dbReference type="PROSITE" id="PS50878">
    <property type="entry name" value="RT_POL"/>
    <property type="match status" value="1"/>
</dbReference>
<organism evidence="2 3">
    <name type="scientific">Batrachochytrium salamandrivorans</name>
    <dbReference type="NCBI Taxonomy" id="1357716"/>
    <lineage>
        <taxon>Eukaryota</taxon>
        <taxon>Fungi</taxon>
        <taxon>Fungi incertae sedis</taxon>
        <taxon>Chytridiomycota</taxon>
        <taxon>Chytridiomycota incertae sedis</taxon>
        <taxon>Chytridiomycetes</taxon>
        <taxon>Rhizophydiales</taxon>
        <taxon>Rhizophydiales incertae sedis</taxon>
        <taxon>Batrachochytrium</taxon>
    </lineage>
</organism>
<feature type="domain" description="Reverse transcriptase" evidence="1">
    <location>
        <begin position="75"/>
        <end position="220"/>
    </location>
</feature>
<proteinExistence type="predicted"/>
<dbReference type="Proteomes" id="UP001648503">
    <property type="component" value="Unassembled WGS sequence"/>
</dbReference>
<dbReference type="CDD" id="cd01647">
    <property type="entry name" value="RT_LTR"/>
    <property type="match status" value="1"/>
</dbReference>
<dbReference type="InterPro" id="IPR043502">
    <property type="entry name" value="DNA/RNA_pol_sf"/>
</dbReference>
<evidence type="ECO:0000259" key="1">
    <source>
        <dbReference type="PROSITE" id="PS50878"/>
    </source>
</evidence>
<dbReference type="InterPro" id="IPR043128">
    <property type="entry name" value="Rev_trsase/Diguanyl_cyclase"/>
</dbReference>
<comment type="caution">
    <text evidence="2">The sequence shown here is derived from an EMBL/GenBank/DDBJ whole genome shotgun (WGS) entry which is preliminary data.</text>
</comment>
<dbReference type="Gene3D" id="3.30.70.270">
    <property type="match status" value="1"/>
</dbReference>